<dbReference type="PANTHER" id="PTHR24559:SF432">
    <property type="entry name" value="RNA-DIRECTED DNA POLYMERASE HOMOLOG"/>
    <property type="match status" value="1"/>
</dbReference>
<dbReference type="CDD" id="cd01647">
    <property type="entry name" value="RT_LTR"/>
    <property type="match status" value="1"/>
</dbReference>
<dbReference type="AlphaFoldDB" id="A0AB32VX69"/>
<sequence length="479" mass="55423">MCEQKSEVEHKEDDKAENQRTSQVIYPPPPFPQRLQRQKLEKQFQKFINVFKKLHINIPFAETLEQMPNYAKFLKDILSKKRKPEENPNDPLEACFVANSDRDDDEFIEYSNLLNVHSRLRTNNQYESLYVSASLMLASKPSIEEPPTLELKPLPAHLRYAFLEKSSTLLVIISTSLTNMQEKKLLRTLREFKKAIRWTIADIKGISPSVCMHKILLEENHKAIIEQQRRLNPITKEVVKKEIIKRLDAGIIYPISDSSWISLVQCVPKKGGMTMVANDNNELIPTRTVTGWRVCMDYGKLNKAIKKDHFPLPFINQMLDGFAGKEYYYFLDGYSSYNQIAITPEDQEKTTFTCPYDTFSFRRMSFGLCNAPTNFQMYDGHIHKHGGEIFGDIIEEERSEEKDENDSNDDERDDSVSLSAFMKLKPPSFTSFTVGEDPRRILDTMERICHALGVSSTRSVILASFRLKDVAQKWITSYM</sequence>
<evidence type="ECO:0000256" key="1">
    <source>
        <dbReference type="SAM" id="MobiDB-lite"/>
    </source>
</evidence>
<protein>
    <submittedName>
        <fullName evidence="4">Uncharacterized protein LOC108660699</fullName>
    </submittedName>
</protein>
<dbReference type="InterPro" id="IPR053134">
    <property type="entry name" value="RNA-dir_DNA_polymerase"/>
</dbReference>
<dbReference type="Gramene" id="Tc02v2_t020900.1">
    <property type="protein sequence ID" value="Tc02v2_p020900.1"/>
    <property type="gene ID" value="Tc02v2_g020900"/>
</dbReference>
<feature type="compositionally biased region" description="Basic and acidic residues" evidence="1">
    <location>
        <begin position="1"/>
        <end position="18"/>
    </location>
</feature>
<dbReference type="SUPFAM" id="SSF56672">
    <property type="entry name" value="DNA/RNA polymerases"/>
    <property type="match status" value="1"/>
</dbReference>
<dbReference type="PANTHER" id="PTHR24559">
    <property type="entry name" value="TRANSPOSON TY3-I GAG-POL POLYPROTEIN"/>
    <property type="match status" value="1"/>
</dbReference>
<evidence type="ECO:0000259" key="2">
    <source>
        <dbReference type="Pfam" id="PF00078"/>
    </source>
</evidence>
<name>A0AB32VX69_THECC</name>
<accession>A0AB32VX69</accession>
<dbReference type="Gene3D" id="3.10.10.10">
    <property type="entry name" value="HIV Type 1 Reverse Transcriptase, subunit A, domain 1"/>
    <property type="match status" value="1"/>
</dbReference>
<dbReference type="RefSeq" id="XP_017970451.1">
    <property type="nucleotide sequence ID" value="XM_018114962.1"/>
</dbReference>
<dbReference type="Pfam" id="PF00078">
    <property type="entry name" value="RVT_1"/>
    <property type="match status" value="1"/>
</dbReference>
<dbReference type="Proteomes" id="UP000694886">
    <property type="component" value="Chromosome 2"/>
</dbReference>
<evidence type="ECO:0000313" key="3">
    <source>
        <dbReference type="Proteomes" id="UP000694886"/>
    </source>
</evidence>
<dbReference type="InterPro" id="IPR000477">
    <property type="entry name" value="RT_dom"/>
</dbReference>
<reference evidence="3" key="1">
    <citation type="journal article" date="1997" name="Nucleic Acids Res.">
        <title>tRNAscan-SE: a program for improved detection of transfer RNA genes in genomic sequence.</title>
        <authorList>
            <person name="Lowe T.M."/>
            <person name="Eddy S.R."/>
        </authorList>
    </citation>
    <scope>NUCLEOTIDE SEQUENCE [LARGE SCALE GENOMIC DNA]</scope>
    <source>
        <strain evidence="3">r\B97-61/B2</strain>
    </source>
</reference>
<proteinExistence type="predicted"/>
<feature type="domain" description="Reverse transcriptase" evidence="2">
    <location>
        <begin position="289"/>
        <end position="378"/>
    </location>
</feature>
<dbReference type="InterPro" id="IPR043502">
    <property type="entry name" value="DNA/RNA_pol_sf"/>
</dbReference>
<feature type="region of interest" description="Disordered" evidence="1">
    <location>
        <begin position="1"/>
        <end position="29"/>
    </location>
</feature>
<reference evidence="4" key="2">
    <citation type="submission" date="2025-08" db="UniProtKB">
        <authorList>
            <consortium name="RefSeq"/>
        </authorList>
    </citation>
    <scope>IDENTIFICATION</scope>
</reference>
<dbReference type="GeneID" id="108660699"/>
<gene>
    <name evidence="4" type="primary">LOC108660699</name>
</gene>
<dbReference type="KEGG" id="tcc:108660699"/>
<organism evidence="3 4">
    <name type="scientific">Theobroma cacao</name>
    <name type="common">Cacao</name>
    <name type="synonym">Cocoa</name>
    <dbReference type="NCBI Taxonomy" id="3641"/>
    <lineage>
        <taxon>Eukaryota</taxon>
        <taxon>Viridiplantae</taxon>
        <taxon>Streptophyta</taxon>
        <taxon>Embryophyta</taxon>
        <taxon>Tracheophyta</taxon>
        <taxon>Spermatophyta</taxon>
        <taxon>Magnoliopsida</taxon>
        <taxon>eudicotyledons</taxon>
        <taxon>Gunneridae</taxon>
        <taxon>Pentapetalae</taxon>
        <taxon>rosids</taxon>
        <taxon>malvids</taxon>
        <taxon>Malvales</taxon>
        <taxon>Malvaceae</taxon>
        <taxon>Byttnerioideae</taxon>
        <taxon>Theobroma</taxon>
    </lineage>
</organism>
<evidence type="ECO:0000313" key="4">
    <source>
        <dbReference type="RefSeq" id="XP_017970451.1"/>
    </source>
</evidence>